<sequence length="824" mass="93465">MASVRKMFFSKGSSTDDEIPKAHHAEQRRESCPTAPTVSRPAHCTRSSVGSHHLTRQLRFLGASPAHEDSSGTESKMAGPRTLRVPTEGKPGEFVVRSLFAEFTAHAERKIGVIMAEPLERLLSKSLQRGEDLQFDQLLSTLSAVAEYCLPSLLRTLIDWYKRQNGSDDEAHEYKPRGSAKVKGDEQHRDRDYLFERRDLAIDFIFCLALIEILKQIPVHPVPDSLVHEVLTLAFKHFKYREGYTGPNTGNMHIIADLYAEVIGVLAQSKFQTVRKKFVTELRELRQKEPSPQLSQSIISLIMGLKFFRVKMYPVEEFEASFQFLQECAQYFLEVKDKDIKHALAGLFVEILVPVAATVKNEVNVPCLRNFVDMLYPTTFELSSRKKHSLALFPLVTCLLCVSQKTFFLSSWHIFLTNCLSHLKNKDPKMSRVALESLYRLLWVYMIRIKCESNTVTQSRLSNIVVALFPKGSRSVVPRDTPLNIFVKIIQFIAQERLDFAMKEIIFDLLSVGRSPKTFSINPERMNIGLRAFLVIADNLQQKDGEPPMPTTVGVMPSGNTLRVKKTFLSKTLTDEEARVIGMALYYPHVRRALDSMLRHLDKEVGRGLTLTSVQMLNKEPEDMITGERKPKIDLFRTCVAAIPRIIPEGMPRAELVEMLARLTIHMDEELRSLAFAALQSLVLSFPEWREEVFFAVLALAAREVPDTWPPLLDSCLRMLVQLLAQWRLATNTTIVRTETIGQQQQQSQHQKSTELPEKNPHSGVLHAVEGFALVMLCSCRPPTRRLAVTALREARALLTSLARTKEDEEAVIDLLGQNKSLHP</sequence>
<dbReference type="Pfam" id="PF14222">
    <property type="entry name" value="MOR2-PAG1_N"/>
    <property type="match status" value="1"/>
</dbReference>
<name>A0A8C4NGV4_EPTBU</name>
<dbReference type="InterPro" id="IPR039867">
    <property type="entry name" value="Furry/Tao3/Mor2"/>
</dbReference>
<evidence type="ECO:0000259" key="2">
    <source>
        <dbReference type="Pfam" id="PF14222"/>
    </source>
</evidence>
<dbReference type="GO" id="GO:0030427">
    <property type="term" value="C:site of polarized growth"/>
    <property type="evidence" value="ECO:0007669"/>
    <property type="project" value="TreeGrafter"/>
</dbReference>
<evidence type="ECO:0000256" key="1">
    <source>
        <dbReference type="SAM" id="MobiDB-lite"/>
    </source>
</evidence>
<dbReference type="PANTHER" id="PTHR12295:SF30">
    <property type="entry name" value="PROTEIN FURRY"/>
    <property type="match status" value="1"/>
</dbReference>
<reference evidence="3" key="1">
    <citation type="submission" date="2025-05" db="UniProtKB">
        <authorList>
            <consortium name="Ensembl"/>
        </authorList>
    </citation>
    <scope>IDENTIFICATION</scope>
</reference>
<feature type="compositionally biased region" description="Basic and acidic residues" evidence="1">
    <location>
        <begin position="18"/>
        <end position="31"/>
    </location>
</feature>
<feature type="region of interest" description="Disordered" evidence="1">
    <location>
        <begin position="741"/>
        <end position="761"/>
    </location>
</feature>
<dbReference type="OMA" id="RERYFIF"/>
<feature type="domain" description="Cell morphogenesis protein N-terminal" evidence="2">
    <location>
        <begin position="196"/>
        <end position="727"/>
    </location>
</feature>
<accession>A0A8C4NGV4</accession>
<dbReference type="GeneTree" id="ENSGT00610000086058"/>
<feature type="region of interest" description="Disordered" evidence="1">
    <location>
        <begin position="1"/>
        <end position="88"/>
    </location>
</feature>
<dbReference type="InterPro" id="IPR025614">
    <property type="entry name" value="Cell_morpho_N"/>
</dbReference>
<dbReference type="SUPFAM" id="SSF48371">
    <property type="entry name" value="ARM repeat"/>
    <property type="match status" value="1"/>
</dbReference>
<dbReference type="InterPro" id="IPR016024">
    <property type="entry name" value="ARM-type_fold"/>
</dbReference>
<dbReference type="GO" id="GO:0000902">
    <property type="term" value="P:cell morphogenesis"/>
    <property type="evidence" value="ECO:0007669"/>
    <property type="project" value="InterPro"/>
</dbReference>
<evidence type="ECO:0000313" key="3">
    <source>
        <dbReference type="Ensembl" id="ENSEBUP00000007512.1"/>
    </source>
</evidence>
<dbReference type="GO" id="GO:0031175">
    <property type="term" value="P:neuron projection development"/>
    <property type="evidence" value="ECO:0007669"/>
    <property type="project" value="TreeGrafter"/>
</dbReference>
<dbReference type="PANTHER" id="PTHR12295">
    <property type="entry name" value="FURRY-RELATED"/>
    <property type="match status" value="1"/>
</dbReference>
<evidence type="ECO:0000313" key="4">
    <source>
        <dbReference type="Proteomes" id="UP000694388"/>
    </source>
</evidence>
<dbReference type="Ensembl" id="ENSEBUT00000008041.1">
    <property type="protein sequence ID" value="ENSEBUP00000007555.1"/>
    <property type="gene ID" value="ENSEBUG00000004909.1"/>
</dbReference>
<dbReference type="GO" id="GO:0005938">
    <property type="term" value="C:cell cortex"/>
    <property type="evidence" value="ECO:0007669"/>
    <property type="project" value="TreeGrafter"/>
</dbReference>
<organism evidence="3 4">
    <name type="scientific">Eptatretus burgeri</name>
    <name type="common">Inshore hagfish</name>
    <dbReference type="NCBI Taxonomy" id="7764"/>
    <lineage>
        <taxon>Eukaryota</taxon>
        <taxon>Metazoa</taxon>
        <taxon>Chordata</taxon>
        <taxon>Craniata</taxon>
        <taxon>Vertebrata</taxon>
        <taxon>Cyclostomata</taxon>
        <taxon>Myxini</taxon>
        <taxon>Myxiniformes</taxon>
        <taxon>Myxinidae</taxon>
        <taxon>Eptatretinae</taxon>
        <taxon>Eptatretus</taxon>
    </lineage>
</organism>
<dbReference type="Ensembl" id="ENSEBUT00000007996.1">
    <property type="protein sequence ID" value="ENSEBUP00000007512.1"/>
    <property type="gene ID" value="ENSEBUG00000004909.1"/>
</dbReference>
<dbReference type="AlphaFoldDB" id="A0A8C4NGV4"/>
<proteinExistence type="predicted"/>
<keyword evidence="4" id="KW-1185">Reference proteome</keyword>
<protein>
    <recommendedName>
        <fullName evidence="2">Cell morphogenesis protein N-terminal domain-containing protein</fullName>
    </recommendedName>
</protein>
<feature type="compositionally biased region" description="Basic and acidic residues" evidence="1">
    <location>
        <begin position="752"/>
        <end position="761"/>
    </location>
</feature>
<dbReference type="Proteomes" id="UP000694388">
    <property type="component" value="Unplaced"/>
</dbReference>